<dbReference type="Proteomes" id="UP000187412">
    <property type="component" value="Unassembled WGS sequence"/>
</dbReference>
<comment type="caution">
    <text evidence="4">The sequence shown here is derived from an EMBL/GenBank/DDBJ whole genome shotgun (WGS) entry which is preliminary data.</text>
</comment>
<keyword evidence="2 3" id="KW-0472">Membrane</keyword>
<protein>
    <submittedName>
        <fullName evidence="4">Spore germination protein</fullName>
    </submittedName>
</protein>
<dbReference type="PANTHER" id="PTHR22550:SF5">
    <property type="entry name" value="LEUCINE ZIPPER PROTEIN 4"/>
    <property type="match status" value="1"/>
</dbReference>
<name>A0ABX3HDQ2_PAEBO</name>
<organism evidence="4 5">
    <name type="scientific">Paenibacillus borealis</name>
    <dbReference type="NCBI Taxonomy" id="160799"/>
    <lineage>
        <taxon>Bacteria</taxon>
        <taxon>Bacillati</taxon>
        <taxon>Bacillota</taxon>
        <taxon>Bacilli</taxon>
        <taxon>Bacillales</taxon>
        <taxon>Paenibacillaceae</taxon>
        <taxon>Paenibacillus</taxon>
    </lineage>
</organism>
<dbReference type="PANTHER" id="PTHR22550">
    <property type="entry name" value="SPORE GERMINATION PROTEIN"/>
    <property type="match status" value="1"/>
</dbReference>
<sequence>MTLMEKVLTTDLEDSEAILRELLHNSSDVMFRKLHTDGQTLLFIYVEGLCDTNLVEQIILKPFLYRGLPGDNCEGPPFTHTLRQLMLPVLNKSSATKAGEVVEGVLAGYVALLAEGESEAQIADFQHYQQRNVEEPSTEPVVRGPRDGFTESLRVNTSLIRRRLCTHELVNKSFQLGEKTGTKVEMLYLEGVAKASIVEEVTRRIGEIRIDGILESGYIEEMIEDAPYSPFPQIQNTERPDVVCAALLEGKVAIVTANTPFVLIVPMTFWSGLQASEDYYERAIFTTLVRWVRYFMFLIALLLPSVYVALTTFHPQILPTVLLISIAAAREGVPFPAVMEAFLMEFMFEALREAGVRLPKTIGSAVSIVGALVIGQSAVEAGIISAPMVIVVATTGVASFGIPRYNLGTALRVLRFPMLLLAGFIGIYGILIGITAILIHLSCLRSFGVPYLTPVSSETAGYVKDLIFRAPRWSLRYRPKNTTGSNGKRIS</sequence>
<dbReference type="Pfam" id="PF03323">
    <property type="entry name" value="GerA"/>
    <property type="match status" value="1"/>
</dbReference>
<dbReference type="PIRSF" id="PIRSF005690">
    <property type="entry name" value="GerBA"/>
    <property type="match status" value="1"/>
</dbReference>
<evidence type="ECO:0000313" key="5">
    <source>
        <dbReference type="Proteomes" id="UP000187412"/>
    </source>
</evidence>
<keyword evidence="3" id="KW-1133">Transmembrane helix</keyword>
<evidence type="ECO:0000256" key="3">
    <source>
        <dbReference type="SAM" id="Phobius"/>
    </source>
</evidence>
<dbReference type="EMBL" id="MPTB01000014">
    <property type="protein sequence ID" value="OMD47789.1"/>
    <property type="molecule type" value="Genomic_DNA"/>
</dbReference>
<feature type="transmembrane region" description="Helical" evidence="3">
    <location>
        <begin position="384"/>
        <end position="407"/>
    </location>
</feature>
<comment type="similarity">
    <text evidence="1">Belongs to the GerABKA family.</text>
</comment>
<evidence type="ECO:0000256" key="2">
    <source>
        <dbReference type="ARBA" id="ARBA00023136"/>
    </source>
</evidence>
<dbReference type="InterPro" id="IPR050768">
    <property type="entry name" value="UPF0353/GerABKA_families"/>
</dbReference>
<keyword evidence="3" id="KW-0812">Transmembrane</keyword>
<dbReference type="InterPro" id="IPR004995">
    <property type="entry name" value="Spore_Ger"/>
</dbReference>
<proteinExistence type="inferred from homology"/>
<accession>A0ABX3HDQ2</accession>
<dbReference type="RefSeq" id="WP_076110869.1">
    <property type="nucleotide sequence ID" value="NZ_MPTB01000014.1"/>
</dbReference>
<evidence type="ECO:0000313" key="4">
    <source>
        <dbReference type="EMBL" id="OMD47789.1"/>
    </source>
</evidence>
<evidence type="ECO:0000256" key="1">
    <source>
        <dbReference type="ARBA" id="ARBA00005278"/>
    </source>
</evidence>
<keyword evidence="5" id="KW-1185">Reference proteome</keyword>
<feature type="transmembrane region" description="Helical" evidence="3">
    <location>
        <begin position="419"/>
        <end position="441"/>
    </location>
</feature>
<reference evidence="4 5" key="1">
    <citation type="submission" date="2016-10" db="EMBL/GenBank/DDBJ databases">
        <title>Paenibacillus species isolates.</title>
        <authorList>
            <person name="Beno S.M."/>
        </authorList>
    </citation>
    <scope>NUCLEOTIDE SEQUENCE [LARGE SCALE GENOMIC DNA]</scope>
    <source>
        <strain evidence="4 5">FSL H7-0744</strain>
    </source>
</reference>
<gene>
    <name evidence="4" type="ORF">BSK56_12815</name>
</gene>
<feature type="transmembrane region" description="Helical" evidence="3">
    <location>
        <begin position="291"/>
        <end position="310"/>
    </location>
</feature>